<comment type="caution">
    <text evidence="1">The sequence shown here is derived from an EMBL/GenBank/DDBJ whole genome shotgun (WGS) entry which is preliminary data.</text>
</comment>
<evidence type="ECO:0008006" key="2">
    <source>
        <dbReference type="Google" id="ProtNLM"/>
    </source>
</evidence>
<sequence length="276" mass="32052">MKKFFLFITLVSILLFSSCSNNNHPVESPIKDEETLKIEQEIFAVKNILKEFEDWEGDKTPNEAVYTLNLYNDKYILTIVPKGSKDSSLNWTDMFYFRDIKDDDVLTIEELAPMDKLASTISSYWSEDKQWIDKVINRELPYEEQNDYYLLTVDYSRNYNTNEINGLYFKISNTRKPITVEEGSITDKRQKLAAGIKEALNAPGHPEICTNVYFNNLGELIIEATSYWSELPESDREDIIYLLKGILLERKDEINVEGYGQFFSPVGRGLESFYAN</sequence>
<reference evidence="1" key="1">
    <citation type="submission" date="2019-08" db="EMBL/GenBank/DDBJ databases">
        <authorList>
            <person name="Kucharzyk K."/>
            <person name="Murdoch R.W."/>
            <person name="Higgins S."/>
            <person name="Loffler F."/>
        </authorList>
    </citation>
    <scope>NUCLEOTIDE SEQUENCE</scope>
</reference>
<name>A0A644XGH6_9ZZZZ</name>
<dbReference type="AlphaFoldDB" id="A0A644XGH6"/>
<gene>
    <name evidence="1" type="ORF">SDC9_61372</name>
</gene>
<protein>
    <recommendedName>
        <fullName evidence="2">Lipoprotein</fullName>
    </recommendedName>
</protein>
<accession>A0A644XGH6</accession>
<proteinExistence type="predicted"/>
<dbReference type="PROSITE" id="PS51257">
    <property type="entry name" value="PROKAR_LIPOPROTEIN"/>
    <property type="match status" value="1"/>
</dbReference>
<organism evidence="1">
    <name type="scientific">bioreactor metagenome</name>
    <dbReference type="NCBI Taxonomy" id="1076179"/>
    <lineage>
        <taxon>unclassified sequences</taxon>
        <taxon>metagenomes</taxon>
        <taxon>ecological metagenomes</taxon>
    </lineage>
</organism>
<dbReference type="EMBL" id="VSSQ01002371">
    <property type="protein sequence ID" value="MPM15007.1"/>
    <property type="molecule type" value="Genomic_DNA"/>
</dbReference>
<evidence type="ECO:0000313" key="1">
    <source>
        <dbReference type="EMBL" id="MPM15007.1"/>
    </source>
</evidence>